<feature type="transmembrane region" description="Helical" evidence="1">
    <location>
        <begin position="125"/>
        <end position="142"/>
    </location>
</feature>
<accession>A0ABX4MHE8</accession>
<gene>
    <name evidence="2" type="primary">ctaE</name>
    <name evidence="2" type="ORF">alecur_183</name>
</gene>
<evidence type="ECO:0000313" key="2">
    <source>
        <dbReference type="EMBL" id="PIM96199.1"/>
    </source>
</evidence>
<evidence type="ECO:0000256" key="1">
    <source>
        <dbReference type="SAM" id="Phobius"/>
    </source>
</evidence>
<keyword evidence="1" id="KW-0472">Membrane</keyword>
<organism evidence="2 3">
    <name type="scientific">Candidatus Hodgkinia cicadicola</name>
    <dbReference type="NCBI Taxonomy" id="573658"/>
    <lineage>
        <taxon>Bacteria</taxon>
        <taxon>Pseudomonadati</taxon>
        <taxon>Pseudomonadota</taxon>
        <taxon>Alphaproteobacteria</taxon>
        <taxon>Hyphomicrobiales</taxon>
        <taxon>Candidatus Hodgkinia</taxon>
    </lineage>
</organism>
<keyword evidence="3" id="KW-1185">Reference proteome</keyword>
<sequence length="145" mass="17264">MIMLATSMCVLWSYISNLKNRRYNIRYMLTKGKRISNFNNAGYTIYKTLIIKFIHFIMKKDVKLHIVLGSFLTIIQITELSKALKKYLVLYDQFMIFTLVLMFINTITGLLVLLIKNSVVRKVSLCYWQILNLIWDIYYILLARF</sequence>
<feature type="transmembrane region" description="Helical" evidence="1">
    <location>
        <begin position="93"/>
        <end position="113"/>
    </location>
</feature>
<proteinExistence type="predicted"/>
<dbReference type="Proteomes" id="UP000229529">
    <property type="component" value="Unassembled WGS sequence"/>
</dbReference>
<evidence type="ECO:0000313" key="3">
    <source>
        <dbReference type="Proteomes" id="UP000229529"/>
    </source>
</evidence>
<comment type="caution">
    <text evidence="2">The sequence shown here is derived from an EMBL/GenBank/DDBJ whole genome shotgun (WGS) entry which is preliminary data.</text>
</comment>
<reference evidence="2" key="1">
    <citation type="submission" date="2017-09" db="EMBL/GenBank/DDBJ databases">
        <authorList>
            <person name="Campbell M.A."/>
            <person name="Lukasik P."/>
            <person name="Simon C."/>
            <person name="McCutcheon J.P."/>
        </authorList>
    </citation>
    <scope>NUCLEOTIDE SEQUENCE [LARGE SCALE GENOMIC DNA]</scope>
    <source>
        <strain evidence="2">ALECUR</strain>
    </source>
</reference>
<feature type="transmembrane region" description="Helical" evidence="1">
    <location>
        <begin position="41"/>
        <end position="57"/>
    </location>
</feature>
<dbReference type="EMBL" id="NXGS01000116">
    <property type="protein sequence ID" value="PIM96199.1"/>
    <property type="molecule type" value="Genomic_DNA"/>
</dbReference>
<protein>
    <submittedName>
        <fullName evidence="2">Cytochrome c oxidase subunit 3</fullName>
    </submittedName>
</protein>
<keyword evidence="1" id="KW-0812">Transmembrane</keyword>
<keyword evidence="1" id="KW-1133">Transmembrane helix</keyword>
<name>A0ABX4MHE8_9HYPH</name>